<feature type="coiled-coil region" evidence="1">
    <location>
        <begin position="275"/>
        <end position="311"/>
    </location>
</feature>
<organism evidence="3 4">
    <name type="scientific">Elysia crispata</name>
    <name type="common">lettuce slug</name>
    <dbReference type="NCBI Taxonomy" id="231223"/>
    <lineage>
        <taxon>Eukaryota</taxon>
        <taxon>Metazoa</taxon>
        <taxon>Spiralia</taxon>
        <taxon>Lophotrochozoa</taxon>
        <taxon>Mollusca</taxon>
        <taxon>Gastropoda</taxon>
        <taxon>Heterobranchia</taxon>
        <taxon>Euthyneura</taxon>
        <taxon>Panpulmonata</taxon>
        <taxon>Sacoglossa</taxon>
        <taxon>Placobranchoidea</taxon>
        <taxon>Plakobranchidae</taxon>
        <taxon>Elysia</taxon>
    </lineage>
</organism>
<dbReference type="Proteomes" id="UP001283361">
    <property type="component" value="Unassembled WGS sequence"/>
</dbReference>
<protein>
    <submittedName>
        <fullName evidence="3">Uncharacterized protein</fullName>
    </submittedName>
</protein>
<evidence type="ECO:0000313" key="4">
    <source>
        <dbReference type="Proteomes" id="UP001283361"/>
    </source>
</evidence>
<evidence type="ECO:0000313" key="3">
    <source>
        <dbReference type="EMBL" id="KAK3800808.1"/>
    </source>
</evidence>
<evidence type="ECO:0000256" key="2">
    <source>
        <dbReference type="SAM" id="MobiDB-lite"/>
    </source>
</evidence>
<feature type="coiled-coil region" evidence="1">
    <location>
        <begin position="516"/>
        <end position="546"/>
    </location>
</feature>
<gene>
    <name evidence="3" type="ORF">RRG08_012840</name>
</gene>
<feature type="coiled-coil region" evidence="1">
    <location>
        <begin position="431"/>
        <end position="465"/>
    </location>
</feature>
<accession>A0AAE1B7D3</accession>
<keyword evidence="4" id="KW-1185">Reference proteome</keyword>
<comment type="caution">
    <text evidence="3">The sequence shown here is derived from an EMBL/GenBank/DDBJ whole genome shotgun (WGS) entry which is preliminary data.</text>
</comment>
<dbReference type="AlphaFoldDB" id="A0AAE1B7D3"/>
<keyword evidence="1" id="KW-0175">Coiled coil</keyword>
<feature type="region of interest" description="Disordered" evidence="2">
    <location>
        <begin position="178"/>
        <end position="215"/>
    </location>
</feature>
<proteinExistence type="predicted"/>
<feature type="region of interest" description="Disordered" evidence="2">
    <location>
        <begin position="113"/>
        <end position="148"/>
    </location>
</feature>
<evidence type="ECO:0000256" key="1">
    <source>
        <dbReference type="SAM" id="Coils"/>
    </source>
</evidence>
<dbReference type="EMBL" id="JAWDGP010000415">
    <property type="protein sequence ID" value="KAK3800808.1"/>
    <property type="molecule type" value="Genomic_DNA"/>
</dbReference>
<name>A0AAE1B7D3_9GAST</name>
<feature type="compositionally biased region" description="Basic and acidic residues" evidence="2">
    <location>
        <begin position="113"/>
        <end position="147"/>
    </location>
</feature>
<reference evidence="3" key="1">
    <citation type="journal article" date="2023" name="G3 (Bethesda)">
        <title>A reference genome for the long-term kleptoplast-retaining sea slug Elysia crispata morphotype clarki.</title>
        <authorList>
            <person name="Eastman K.E."/>
            <person name="Pendleton A.L."/>
            <person name="Shaikh M.A."/>
            <person name="Suttiyut T."/>
            <person name="Ogas R."/>
            <person name="Tomko P."/>
            <person name="Gavelis G."/>
            <person name="Widhalm J.R."/>
            <person name="Wisecaver J.H."/>
        </authorList>
    </citation>
    <scope>NUCLEOTIDE SEQUENCE</scope>
    <source>
        <strain evidence="3">ECLA1</strain>
    </source>
</reference>
<sequence>MPLVGHVSSFRFLERCRFYIYAIQILGSPRYALPVEDMVGTESVVRDFRLKGYTGQNMVSPRQPLLSKTPDERQRNDEQMMKYFGKSSFFDPAKPRIDEGHRGMQYGAGDYDRGYPHPRPLHDPFHNDRQDRAEMEGEKMRKQKQDMDLDIQQMKARQMREKQERDEEKKKNYEMLTKTFPWDQKSQGHGGPRGSGSNRRRKFLETDFSPRNQEGFKDKRETDLFLDTLGGPGGTVLRTGTGSPSLADPKFMRQQQNFQAATSPRAAGGMTPQEMQEYSHRLDQVSEERKIMKQQKRIQELRDKIEDLKENQGNEFNFRPQGYSNGRMNERRSLDLENTLGGAGAPVKNTDGRKVTRMPITLRRDDYGESKITEDIPGKASFNFDFTEDDNKPYYPWGGQGGGAPIRDREGKVKTMIYGQLEGKNNYSGDFRRAKRRQEVLYNELKEGERQYKQNKEELDRYMRAPQAELADVLAAGRVGKPRRDEITGEISHHHLPNSDVTLVKMNHQPKPVDEKKNYHDELVRMAEERQQLKQLEKLKERQESNAHFRNMDSTWGAFGGGAPKHMQIRKKANLTNSLFYPDLSQDESVPSHSLTLDPQNPPTGLGSFMQESPIDKSSMLNMEPNTMLFASQNNSPRYIKSTINSSHKNMFETTNEQRMMRAQAYNQPLPPYATRGGY</sequence>